<dbReference type="EMBL" id="FNIR01000020">
    <property type="protein sequence ID" value="SDP65811.1"/>
    <property type="molecule type" value="Genomic_DNA"/>
</dbReference>
<gene>
    <name evidence="3" type="ORF">SAMN05660199_04518</name>
</gene>
<evidence type="ECO:0000259" key="2">
    <source>
        <dbReference type="Pfam" id="PF00582"/>
    </source>
</evidence>
<evidence type="ECO:0000313" key="3">
    <source>
        <dbReference type="EMBL" id="SDP65811.1"/>
    </source>
</evidence>
<dbReference type="InterPro" id="IPR006016">
    <property type="entry name" value="UspA"/>
</dbReference>
<dbReference type="CDD" id="cd00293">
    <property type="entry name" value="USP-like"/>
    <property type="match status" value="1"/>
</dbReference>
<dbReference type="Gene3D" id="3.40.50.620">
    <property type="entry name" value="HUPs"/>
    <property type="match status" value="1"/>
</dbReference>
<dbReference type="InterPro" id="IPR006015">
    <property type="entry name" value="Universal_stress_UspA"/>
</dbReference>
<proteinExistence type="inferred from homology"/>
<dbReference type="Proteomes" id="UP000199088">
    <property type="component" value="Unassembled WGS sequence"/>
</dbReference>
<dbReference type="RefSeq" id="WP_091250462.1">
    <property type="nucleotide sequence ID" value="NZ_FNIR01000020.1"/>
</dbReference>
<comment type="similarity">
    <text evidence="1">Belongs to the universal stress protein A family.</text>
</comment>
<dbReference type="SUPFAM" id="SSF52402">
    <property type="entry name" value="Adenine nucleotide alpha hydrolases-like"/>
    <property type="match status" value="1"/>
</dbReference>
<evidence type="ECO:0000313" key="4">
    <source>
        <dbReference type="Proteomes" id="UP000199088"/>
    </source>
</evidence>
<evidence type="ECO:0000256" key="1">
    <source>
        <dbReference type="ARBA" id="ARBA00008791"/>
    </source>
</evidence>
<dbReference type="OrthoDB" id="5419113at2"/>
<organism evidence="3 4">
    <name type="scientific">Klenkia soli</name>
    <dbReference type="NCBI Taxonomy" id="1052260"/>
    <lineage>
        <taxon>Bacteria</taxon>
        <taxon>Bacillati</taxon>
        <taxon>Actinomycetota</taxon>
        <taxon>Actinomycetes</taxon>
        <taxon>Geodermatophilales</taxon>
        <taxon>Geodermatophilaceae</taxon>
        <taxon>Klenkia</taxon>
    </lineage>
</organism>
<dbReference type="STRING" id="1052260.SAMN05660199_04518"/>
<dbReference type="Pfam" id="PF00582">
    <property type="entry name" value="Usp"/>
    <property type="match status" value="1"/>
</dbReference>
<accession>A0A1H0UI25</accession>
<name>A0A1H0UI25_9ACTN</name>
<dbReference type="PRINTS" id="PR01438">
    <property type="entry name" value="UNVRSLSTRESS"/>
</dbReference>
<reference evidence="4" key="1">
    <citation type="submission" date="2016-10" db="EMBL/GenBank/DDBJ databases">
        <authorList>
            <person name="Varghese N."/>
            <person name="Submissions S."/>
        </authorList>
    </citation>
    <scope>NUCLEOTIDE SEQUENCE [LARGE SCALE GENOMIC DNA]</scope>
    <source>
        <strain evidence="4">DSM 45843</strain>
    </source>
</reference>
<sequence>MSVVVVGYVPNPRGRAALEHAVLEAHRRDALLVVVNSSRGDALVDEEFLRGDQLRALHDELSASGLRTEVRQPVRGRDVAEELSAVCTETGAELLVIGLKKRSAVGKLLMGSAAQRILLDVDCPVLGVKSSPREA</sequence>
<dbReference type="InterPro" id="IPR014729">
    <property type="entry name" value="Rossmann-like_a/b/a_fold"/>
</dbReference>
<feature type="domain" description="UspA" evidence="2">
    <location>
        <begin position="4"/>
        <end position="129"/>
    </location>
</feature>
<protein>
    <submittedName>
        <fullName evidence="3">Nucleotide-binding universal stress protein, UspA family</fullName>
    </submittedName>
</protein>
<dbReference type="AlphaFoldDB" id="A0A1H0UI25"/>
<keyword evidence="4" id="KW-1185">Reference proteome</keyword>